<evidence type="ECO:0008006" key="4">
    <source>
        <dbReference type="Google" id="ProtNLM"/>
    </source>
</evidence>
<accession>A0ABQ7BYS2</accession>
<evidence type="ECO:0000313" key="3">
    <source>
        <dbReference type="Proteomes" id="UP000266723"/>
    </source>
</evidence>
<evidence type="ECO:0000256" key="1">
    <source>
        <dbReference type="SAM" id="MobiDB-lite"/>
    </source>
</evidence>
<proteinExistence type="predicted"/>
<keyword evidence="3" id="KW-1185">Reference proteome</keyword>
<dbReference type="Proteomes" id="UP000266723">
    <property type="component" value="Unassembled WGS sequence"/>
</dbReference>
<gene>
    <name evidence="2" type="ORF">DY000_02009267</name>
</gene>
<organism evidence="2 3">
    <name type="scientific">Brassica cretica</name>
    <name type="common">Mustard</name>
    <dbReference type="NCBI Taxonomy" id="69181"/>
    <lineage>
        <taxon>Eukaryota</taxon>
        <taxon>Viridiplantae</taxon>
        <taxon>Streptophyta</taxon>
        <taxon>Embryophyta</taxon>
        <taxon>Tracheophyta</taxon>
        <taxon>Spermatophyta</taxon>
        <taxon>Magnoliopsida</taxon>
        <taxon>eudicotyledons</taxon>
        <taxon>Gunneridae</taxon>
        <taxon>Pentapetalae</taxon>
        <taxon>rosids</taxon>
        <taxon>malvids</taxon>
        <taxon>Brassicales</taxon>
        <taxon>Brassicaceae</taxon>
        <taxon>Brassiceae</taxon>
        <taxon>Brassica</taxon>
    </lineage>
</organism>
<dbReference type="EMBL" id="QGKV02000832">
    <property type="protein sequence ID" value="KAF3544443.1"/>
    <property type="molecule type" value="Genomic_DNA"/>
</dbReference>
<name>A0ABQ7BYS2_BRACR</name>
<feature type="region of interest" description="Disordered" evidence="1">
    <location>
        <begin position="172"/>
        <end position="226"/>
    </location>
</feature>
<reference evidence="2 3" key="1">
    <citation type="journal article" date="2020" name="BMC Genomics">
        <title>Intraspecific diversification of the crop wild relative Brassica cretica Lam. using demographic model selection.</title>
        <authorList>
            <person name="Kioukis A."/>
            <person name="Michalopoulou V.A."/>
            <person name="Briers L."/>
            <person name="Pirintsos S."/>
            <person name="Studholme D.J."/>
            <person name="Pavlidis P."/>
            <person name="Sarris P.F."/>
        </authorList>
    </citation>
    <scope>NUCLEOTIDE SEQUENCE [LARGE SCALE GENOMIC DNA]</scope>
    <source>
        <strain evidence="3">cv. PFS-1207/04</strain>
    </source>
</reference>
<evidence type="ECO:0000313" key="2">
    <source>
        <dbReference type="EMBL" id="KAF3544443.1"/>
    </source>
</evidence>
<protein>
    <recommendedName>
        <fullName evidence="4">Reverse transcriptase domain-containing protein</fullName>
    </recommendedName>
</protein>
<comment type="caution">
    <text evidence="2">The sequence shown here is derived from an EMBL/GenBank/DDBJ whole genome shotgun (WGS) entry which is preliminary data.</text>
</comment>
<feature type="compositionally biased region" description="Pro residues" evidence="1">
    <location>
        <begin position="172"/>
        <end position="184"/>
    </location>
</feature>
<sequence>MTHLCFADDLLIFIDGTLDSVQAVLQILREFEQRSGLADMATLASLNSNGNWLLPTARSDRQVEVHALLTTIQLNDQDDSYEWEIEGRIHQNYSIGMVYAHLRVQGPARQNTWMWPPNLAVVPPLPRKAAIIYSSIVPTLGVSGANKRSCPILQREKPFGVVKYDAAMAKLKPPPPSLPSPRPHLPINSPIHYPVHPSPALGGETGSDSDLDDQGPDAAPTVATGLNSSKGKGIDLGDIEFSVDDSMLPGWDPDLAFGDGSGTSEVPIPDFDDFFAGLPSGFDAPPATNESGKPKVVAKGSRLNLLGSAIEASHREAMIYCFKAEKAEKDLACMRDEMLARDAQLARGHARVVRKAEQKGKREIVEVMKTHTSQFQVEYRNLKDAFTSLDDFRECRGSVGSLWKTRADDYVFEKEMELMKGGMKDHARAEAFIPPIDKRIQGFWDAIPVSPDTVETTTEFSGDCEEVDRPADAFGASLSGNFYFEP</sequence>